<keyword evidence="1" id="KW-1133">Transmembrane helix</keyword>
<evidence type="ECO:0000313" key="2">
    <source>
        <dbReference type="EMBL" id="GAA3733352.1"/>
    </source>
</evidence>
<comment type="caution">
    <text evidence="2">The sequence shown here is derived from an EMBL/GenBank/DDBJ whole genome shotgun (WGS) entry which is preliminary data.</text>
</comment>
<keyword evidence="1" id="KW-0472">Membrane</keyword>
<name>A0ABP7F7Y6_9MICO</name>
<feature type="transmembrane region" description="Helical" evidence="1">
    <location>
        <begin position="18"/>
        <end position="36"/>
    </location>
</feature>
<evidence type="ECO:0000313" key="3">
    <source>
        <dbReference type="Proteomes" id="UP001501004"/>
    </source>
</evidence>
<evidence type="ECO:0000256" key="1">
    <source>
        <dbReference type="SAM" id="Phobius"/>
    </source>
</evidence>
<feature type="transmembrane region" description="Helical" evidence="1">
    <location>
        <begin position="96"/>
        <end position="113"/>
    </location>
</feature>
<protein>
    <submittedName>
        <fullName evidence="2">YrdB family protein</fullName>
    </submittedName>
</protein>
<proteinExistence type="predicted"/>
<dbReference type="RefSeq" id="WP_344753764.1">
    <property type="nucleotide sequence ID" value="NZ_BAABAE010000002.1"/>
</dbReference>
<keyword evidence="1" id="KW-0812">Transmembrane</keyword>
<dbReference type="Pfam" id="PF10823">
    <property type="entry name" value="DUF2568"/>
    <property type="match status" value="1"/>
</dbReference>
<gene>
    <name evidence="2" type="ORF">GCM10022239_07000</name>
</gene>
<feature type="transmembrane region" description="Helical" evidence="1">
    <location>
        <begin position="42"/>
        <end position="60"/>
    </location>
</feature>
<dbReference type="Proteomes" id="UP001501004">
    <property type="component" value="Unassembled WGS sequence"/>
</dbReference>
<accession>A0ABP7F7Y6</accession>
<dbReference type="EMBL" id="BAABAE010000002">
    <property type="protein sequence ID" value="GAA3733352.1"/>
    <property type="molecule type" value="Genomic_DNA"/>
</dbReference>
<sequence length="123" mass="13404">MSTSAPDIRIGPNDVLRFLLELFAFFSLGYWGYLAWPFPWPGLLFMIGTPLFAIVVWGLFRSPRAKVPLDPVGRALVEIAVMGSAAIAWAMLGQPIVAVVFAVVALVSGIVNLRKETAREESA</sequence>
<organism evidence="2 3">
    <name type="scientific">Leifsonella bigeumensis</name>
    <dbReference type="NCBI Taxonomy" id="433643"/>
    <lineage>
        <taxon>Bacteria</taxon>
        <taxon>Bacillati</taxon>
        <taxon>Actinomycetota</taxon>
        <taxon>Actinomycetes</taxon>
        <taxon>Micrococcales</taxon>
        <taxon>Microbacteriaceae</taxon>
        <taxon>Leifsonella</taxon>
    </lineage>
</organism>
<keyword evidence="3" id="KW-1185">Reference proteome</keyword>
<dbReference type="InterPro" id="IPR021214">
    <property type="entry name" value="DUF2568"/>
</dbReference>
<reference evidence="3" key="1">
    <citation type="journal article" date="2019" name="Int. J. Syst. Evol. Microbiol.">
        <title>The Global Catalogue of Microorganisms (GCM) 10K type strain sequencing project: providing services to taxonomists for standard genome sequencing and annotation.</title>
        <authorList>
            <consortium name="The Broad Institute Genomics Platform"/>
            <consortium name="The Broad Institute Genome Sequencing Center for Infectious Disease"/>
            <person name="Wu L."/>
            <person name="Ma J."/>
        </authorList>
    </citation>
    <scope>NUCLEOTIDE SEQUENCE [LARGE SCALE GENOMIC DNA]</scope>
    <source>
        <strain evidence="3">JCM 16949</strain>
    </source>
</reference>